<evidence type="ECO:0008006" key="5">
    <source>
        <dbReference type="Google" id="ProtNLM"/>
    </source>
</evidence>
<sequence precursor="true">MRTKFLLLSLMALLPATAFAQDATSKGVTVANAWARATPGGATVGAVFLEIRTDKATSDRLTGIASPAAGRTEIHSSSMEGGVMKMRRLETIDLKPGTALVLKPMGDHIMLFDLKQPLKDGDTVDLTLNFEKAGAIAVKAGVAGIAAMGPKGAQTNSQGKKDSMSHEGMSHDQMHGDMHH</sequence>
<keyword evidence="2" id="KW-0732">Signal</keyword>
<dbReference type="Proteomes" id="UP000002033">
    <property type="component" value="Chromosome"/>
</dbReference>
<evidence type="ECO:0000256" key="1">
    <source>
        <dbReference type="SAM" id="MobiDB-lite"/>
    </source>
</evidence>
<dbReference type="KEGG" id="hdn:Hden_3515"/>
<dbReference type="Gene3D" id="2.60.40.1890">
    <property type="entry name" value="PCu(A)C copper chaperone"/>
    <property type="match status" value="1"/>
</dbReference>
<evidence type="ECO:0000313" key="4">
    <source>
        <dbReference type="Proteomes" id="UP000002033"/>
    </source>
</evidence>
<dbReference type="InterPro" id="IPR036182">
    <property type="entry name" value="PCuAC_sf"/>
</dbReference>
<evidence type="ECO:0000256" key="2">
    <source>
        <dbReference type="SAM" id="SignalP"/>
    </source>
</evidence>
<protein>
    <recommendedName>
        <fullName evidence="5">Copper chaperone PCu(A)C</fullName>
    </recommendedName>
</protein>
<feature type="compositionally biased region" description="Basic and acidic residues" evidence="1">
    <location>
        <begin position="159"/>
        <end position="180"/>
    </location>
</feature>
<dbReference type="RefSeq" id="WP_013217465.1">
    <property type="nucleotide sequence ID" value="NC_014313.1"/>
</dbReference>
<accession>D8JYA2</accession>
<dbReference type="PANTHER" id="PTHR36302:SF1">
    <property type="entry name" value="COPPER CHAPERONE PCU(A)C"/>
    <property type="match status" value="1"/>
</dbReference>
<organism evidence="3 4">
    <name type="scientific">Hyphomicrobium denitrificans (strain ATCC 51888 / DSM 1869 / NCIMB 11706 / TK 0415)</name>
    <dbReference type="NCBI Taxonomy" id="582899"/>
    <lineage>
        <taxon>Bacteria</taxon>
        <taxon>Pseudomonadati</taxon>
        <taxon>Pseudomonadota</taxon>
        <taxon>Alphaproteobacteria</taxon>
        <taxon>Hyphomicrobiales</taxon>
        <taxon>Hyphomicrobiaceae</taxon>
        <taxon>Hyphomicrobium</taxon>
    </lineage>
</organism>
<proteinExistence type="predicted"/>
<reference evidence="4" key="1">
    <citation type="journal article" date="2011" name="J. Bacteriol.">
        <title>Genome sequences of eight morphologically diverse alphaproteobacteria.</title>
        <authorList>
            <consortium name="US DOE Joint Genome Institute"/>
            <person name="Brown P.J."/>
            <person name="Kysela D.T."/>
            <person name="Buechlein A."/>
            <person name="Hemmerich C."/>
            <person name="Brun Y.V."/>
        </authorList>
    </citation>
    <scope>NUCLEOTIDE SEQUENCE [LARGE SCALE GENOMIC DNA]</scope>
    <source>
        <strain evidence="4">ATCC 51888 / DSM 1869 / NCIB 11706 / TK 0415</strain>
    </source>
</reference>
<feature type="chain" id="PRO_5003116500" description="Copper chaperone PCu(A)C" evidence="2">
    <location>
        <begin position="21"/>
        <end position="180"/>
    </location>
</feature>
<dbReference type="InterPro" id="IPR058248">
    <property type="entry name" value="Lxx211020-like"/>
</dbReference>
<dbReference type="eggNOG" id="COG2847">
    <property type="taxonomic scope" value="Bacteria"/>
</dbReference>
<dbReference type="EMBL" id="CP002083">
    <property type="protein sequence ID" value="ADJ25306.1"/>
    <property type="molecule type" value="Genomic_DNA"/>
</dbReference>
<dbReference type="Pfam" id="PF04314">
    <property type="entry name" value="PCuAC"/>
    <property type="match status" value="1"/>
</dbReference>
<dbReference type="SUPFAM" id="SSF110087">
    <property type="entry name" value="DR1885-like metal-binding protein"/>
    <property type="match status" value="1"/>
</dbReference>
<feature type="region of interest" description="Disordered" evidence="1">
    <location>
        <begin position="149"/>
        <end position="180"/>
    </location>
</feature>
<dbReference type="InterPro" id="IPR007410">
    <property type="entry name" value="LpqE-like"/>
</dbReference>
<keyword evidence="4" id="KW-1185">Reference proteome</keyword>
<dbReference type="STRING" id="582899.Hden_3515"/>
<dbReference type="PANTHER" id="PTHR36302">
    <property type="entry name" value="BLR7088 PROTEIN"/>
    <property type="match status" value="1"/>
</dbReference>
<name>D8JYA2_HYPDA</name>
<dbReference type="AlphaFoldDB" id="D8JYA2"/>
<dbReference type="HOGENOM" id="CLU_100939_2_2_5"/>
<feature type="signal peptide" evidence="2">
    <location>
        <begin position="1"/>
        <end position="20"/>
    </location>
</feature>
<evidence type="ECO:0000313" key="3">
    <source>
        <dbReference type="EMBL" id="ADJ25306.1"/>
    </source>
</evidence>
<gene>
    <name evidence="3" type="ordered locus">Hden_3515</name>
</gene>